<dbReference type="PANTHER" id="PTHR46936:SF1">
    <property type="entry name" value="ARABINOSYLTRANSFERASE XEG113"/>
    <property type="match status" value="1"/>
</dbReference>
<dbReference type="Proteomes" id="UP000747110">
    <property type="component" value="Unassembled WGS sequence"/>
</dbReference>
<dbReference type="GO" id="GO:0005794">
    <property type="term" value="C:Golgi apparatus"/>
    <property type="evidence" value="ECO:0007669"/>
    <property type="project" value="TreeGrafter"/>
</dbReference>
<proteinExistence type="predicted"/>
<feature type="compositionally biased region" description="Gly residues" evidence="1">
    <location>
        <begin position="85"/>
        <end position="103"/>
    </location>
</feature>
<feature type="region of interest" description="Disordered" evidence="1">
    <location>
        <begin position="68"/>
        <end position="155"/>
    </location>
</feature>
<protein>
    <recommendedName>
        <fullName evidence="3">Nucleotide-diphospho-sugar transferase domain-containing protein</fullName>
    </recommendedName>
</protein>
<evidence type="ECO:0000256" key="2">
    <source>
        <dbReference type="SAM" id="Phobius"/>
    </source>
</evidence>
<reference evidence="5" key="1">
    <citation type="journal article" date="2021" name="Proc. Natl. Acad. Sci. U.S.A.">
        <title>Three genomes in the algal genus Volvox reveal the fate of a haploid sex-determining region after a transition to homothallism.</title>
        <authorList>
            <person name="Yamamoto K."/>
            <person name="Hamaji T."/>
            <person name="Kawai-Toyooka H."/>
            <person name="Matsuzaki R."/>
            <person name="Takahashi F."/>
            <person name="Nishimura Y."/>
            <person name="Kawachi M."/>
            <person name="Noguchi H."/>
            <person name="Minakuchi Y."/>
            <person name="Umen J.G."/>
            <person name="Toyoda A."/>
            <person name="Nozaki H."/>
        </authorList>
    </citation>
    <scope>NUCLEOTIDE SEQUENCE</scope>
    <source>
        <strain evidence="5">NIES-3785</strain>
        <strain evidence="4">NIES-3786</strain>
    </source>
</reference>
<comment type="caution">
    <text evidence="5">The sequence shown here is derived from an EMBL/GenBank/DDBJ whole genome shotgun (WGS) entry which is preliminary data.</text>
</comment>
<name>A0A8J4GEB8_9CHLO</name>
<gene>
    <name evidence="4" type="ORF">Vretifemale_12310</name>
    <name evidence="5" type="ORF">Vretimale_10343</name>
</gene>
<evidence type="ECO:0000313" key="4">
    <source>
        <dbReference type="EMBL" id="GIL83523.1"/>
    </source>
</evidence>
<dbReference type="AlphaFoldDB" id="A0A8J4GEB8"/>
<feature type="domain" description="Nucleotide-diphospho-sugar transferase" evidence="3">
    <location>
        <begin position="197"/>
        <end position="417"/>
    </location>
</feature>
<dbReference type="InterPro" id="IPR005069">
    <property type="entry name" value="Nucl-diP-sugar_transferase"/>
</dbReference>
<dbReference type="PANTHER" id="PTHR46936">
    <property type="entry name" value="ARABINOSYLTRANSFERASE XEG113"/>
    <property type="match status" value="1"/>
</dbReference>
<feature type="transmembrane region" description="Helical" evidence="2">
    <location>
        <begin position="28"/>
        <end position="50"/>
    </location>
</feature>
<sequence length="800" mass="89524">MLQTGLATVERAAPVPVTSRTDRLMARIALVIVAGGLVYGFYSLGGPIYWKVYATVIHPYQDKLHPSQQAPVSAAPAPQLQAVTGKGGSGVALSDGKGGGGGTTQPKEEPKQEPKQEPKVLPKVDPSPSPPPPPSPSPPPSPVPPPSPKAFNPDDYPLTRERVIPLLQDGLIMITWANHHYLDFAKTWVYNLKKSGVSGYMVGAMDDDMLKDLVELKFNCWRMNTGITKRDLGWGSQNFHLMGRFKIKLIRDVLALDVTVVVSDIDTAWLKNPIPYFHRYPEADILTSTDQLSPTVKDDSLEQFPHAGSAFNIGIMLFRPKSKEFVDEWVKALDDPRMWDQTAFNDLARKGHGHSEPPKNLWLGYDGKLRVGVLPCALFASGHTFFVQHKYRELGLEPYVAHATFQYSGTPGKRHRFREEMLFDDPPEYYNHPRGFVAIDMDIPQELLDRAAMPVEGAMTGDKLADHFALVHHQLFRLRAAVAVAVMTGRVVVLPPIWCQLDKYWAPLYNGNIPGTEWKKPFICPADHVLDLEGGWYPQRPEFGPHLEYREYSFFNNPRMTKAVNDSRVTVVICNPGEADCSNGDAPAQVKNGVVRLAQYMNSDQINKALEGVRDYKIITLRNAAAAFKEFSEPEKQQQYVNRMNHYASVFCCLSENPGWIWYDFFADRPHYDRFHREFGGQWTPKHGDTSKNVAGYQPAKPLANAGAATHRRGLLEALLASRALHRQDRDVAITDDISTAQRDQEVHQGGVVLHTGVGPEALEQQLAIGLPRRLQSEREKLEDVRFLSAMELNAMYSAP</sequence>
<dbReference type="EMBL" id="BNCQ01000020">
    <property type="protein sequence ID" value="GIM05922.1"/>
    <property type="molecule type" value="Genomic_DNA"/>
</dbReference>
<dbReference type="GO" id="GO:0052636">
    <property type="term" value="F:arabinosyltransferase activity"/>
    <property type="evidence" value="ECO:0007669"/>
    <property type="project" value="TreeGrafter"/>
</dbReference>
<evidence type="ECO:0000259" key="3">
    <source>
        <dbReference type="Pfam" id="PF03407"/>
    </source>
</evidence>
<organism evidence="5 6">
    <name type="scientific">Volvox reticuliferus</name>
    <dbReference type="NCBI Taxonomy" id="1737510"/>
    <lineage>
        <taxon>Eukaryota</taxon>
        <taxon>Viridiplantae</taxon>
        <taxon>Chlorophyta</taxon>
        <taxon>core chlorophytes</taxon>
        <taxon>Chlorophyceae</taxon>
        <taxon>CS clade</taxon>
        <taxon>Chlamydomonadales</taxon>
        <taxon>Volvocaceae</taxon>
        <taxon>Volvox</taxon>
    </lineage>
</organism>
<keyword evidence="2" id="KW-1133">Transmembrane helix</keyword>
<accession>A0A8J4GEB8</accession>
<dbReference type="InterPro" id="IPR053250">
    <property type="entry name" value="Glycosyltransferase_77"/>
</dbReference>
<dbReference type="GO" id="GO:0052325">
    <property type="term" value="P:cell wall pectin biosynthetic process"/>
    <property type="evidence" value="ECO:0007669"/>
    <property type="project" value="TreeGrafter"/>
</dbReference>
<feature type="compositionally biased region" description="Basic and acidic residues" evidence="1">
    <location>
        <begin position="106"/>
        <end position="122"/>
    </location>
</feature>
<feature type="compositionally biased region" description="Low complexity" evidence="1">
    <location>
        <begin position="68"/>
        <end position="83"/>
    </location>
</feature>
<keyword evidence="2" id="KW-0812">Transmembrane</keyword>
<dbReference type="Proteomes" id="UP000722791">
    <property type="component" value="Unassembled WGS sequence"/>
</dbReference>
<dbReference type="EMBL" id="BNCP01000027">
    <property type="protein sequence ID" value="GIL83523.1"/>
    <property type="molecule type" value="Genomic_DNA"/>
</dbReference>
<keyword evidence="2" id="KW-0472">Membrane</keyword>
<feature type="compositionally biased region" description="Pro residues" evidence="1">
    <location>
        <begin position="125"/>
        <end position="148"/>
    </location>
</feature>
<dbReference type="OrthoDB" id="540503at2759"/>
<evidence type="ECO:0000313" key="5">
    <source>
        <dbReference type="EMBL" id="GIM05922.1"/>
    </source>
</evidence>
<evidence type="ECO:0000313" key="7">
    <source>
        <dbReference type="Proteomes" id="UP000747110"/>
    </source>
</evidence>
<evidence type="ECO:0000256" key="1">
    <source>
        <dbReference type="SAM" id="MobiDB-lite"/>
    </source>
</evidence>
<keyword evidence="7" id="KW-1185">Reference proteome</keyword>
<evidence type="ECO:0000313" key="6">
    <source>
        <dbReference type="Proteomes" id="UP000722791"/>
    </source>
</evidence>
<dbReference type="Pfam" id="PF03407">
    <property type="entry name" value="Nucleotid_trans"/>
    <property type="match status" value="1"/>
</dbReference>